<name>A0A7K1U0V1_9BACT</name>
<dbReference type="InterPro" id="IPR050708">
    <property type="entry name" value="T6SS_VgrG/RHS"/>
</dbReference>
<dbReference type="InterPro" id="IPR022385">
    <property type="entry name" value="Rhs_assc_core"/>
</dbReference>
<dbReference type="EMBL" id="WRXN01000002">
    <property type="protein sequence ID" value="MVT07973.1"/>
    <property type="molecule type" value="Genomic_DNA"/>
</dbReference>
<dbReference type="Pfam" id="PF20041">
    <property type="entry name" value="DUF6443"/>
    <property type="match status" value="1"/>
</dbReference>
<feature type="domain" description="DUF6443" evidence="2">
    <location>
        <begin position="329"/>
        <end position="490"/>
    </location>
</feature>
<reference evidence="3 4" key="1">
    <citation type="submission" date="2019-12" db="EMBL/GenBank/DDBJ databases">
        <title>Chitinophaga sp. strain ysch24 (GDMCC 1.1355), whole genome shotgun sequence.</title>
        <authorList>
            <person name="Zhang X."/>
        </authorList>
    </citation>
    <scope>NUCLEOTIDE SEQUENCE [LARGE SCALE GENOMIC DNA]</scope>
    <source>
        <strain evidence="4">ysch24</strain>
    </source>
</reference>
<dbReference type="Pfam" id="PF13385">
    <property type="entry name" value="Laminin_G_3"/>
    <property type="match status" value="1"/>
</dbReference>
<dbReference type="Gene3D" id="2.180.10.10">
    <property type="entry name" value="RHS repeat-associated core"/>
    <property type="match status" value="1"/>
</dbReference>
<evidence type="ECO:0000313" key="4">
    <source>
        <dbReference type="Proteomes" id="UP000461730"/>
    </source>
</evidence>
<gene>
    <name evidence="3" type="ORF">GO493_06845</name>
</gene>
<dbReference type="SUPFAM" id="SSF49899">
    <property type="entry name" value="Concanavalin A-like lectins/glucanases"/>
    <property type="match status" value="1"/>
</dbReference>
<dbReference type="GO" id="GO:0004553">
    <property type="term" value="F:hydrolase activity, hydrolyzing O-glycosyl compounds"/>
    <property type="evidence" value="ECO:0007669"/>
    <property type="project" value="UniProtKB-ARBA"/>
</dbReference>
<dbReference type="Proteomes" id="UP000461730">
    <property type="component" value="Unassembled WGS sequence"/>
</dbReference>
<feature type="domain" description="Tox-PL" evidence="1">
    <location>
        <begin position="2755"/>
        <end position="2853"/>
    </location>
</feature>
<sequence length="2888" mass="320016">MHRMLKILLVIAALLYGIPYTMAFNTIESYQNQLQGKIKKGDTLIVKDEKFLNNAFDWTKIHNKTVNNIVTFGLYRDSGAVITQAFNCEVTLKIEYWSQPDQADPVIVDNVKLKITYDPAAGVSYQDAASYSFMNGYKIKITVNDIASAELGTSLPAAFRLTGQVVVERSYEFDTEKHLAPKVFLTGDDDASTMRTSAVGQTANKVSLSWDKITGAEEYDLEWTFIDEESDNGRLLAQQGSSVTEAQLKKMFRNNSTRVTVQQEYYDISLVHLSKYLLVRMRVVYYDSNGFRTEQPWDYQLDQGGTTGPGVITLTNTWHQPGMNWQYSATYAEDGKKKEVVTYFDGTLRNRQMVTVNNSDNKAITQESLYDEFGRPAISILPAPLEASSLTYYGGLHLKANGQLYTYADAYGTGTDCINKPSLLATTAGASKYYSPANTFLTDETKPHNKYIPDAEGYPFSVTRYTPDNTGRVLVQGGVGSLFQPGTDSSKATRYFYGKPTQRELDRMFGNDVGYANHYLKNMVADGNGQISISYQNASGKTIATALAGASPANVDSLSSKPAAQIQALDLLTARDYTFDAAKLKLTATATYLAETTGPAILSFNVSKLIKTYTENNVTICSNCVYQLKYTITDNCNNRLKDDAPVSIGSATSNCGDNGYTPVTANVTFSQVGEYHIYVELGLTEEAIRNYTNDFVQRNTNLKTEWRFVLDELYGKDFTACFDECTTCQDALGTKANFTARFKERLATRGVDVVTNNTSITAFADSLYDHAAANCTQLRASCLGSPCADLENALKADVSPGGQYALFDGDSALEKSINVLYLNWRNVFPVKQVSDPEYIAAQFIDHEGIKRSPYDADFTITDLVKYWQKEWADSFVKYHPEYCALQFCQGNSAYLGWDQRLSQVAQTVSEIPAASGGAVYSRTTLAWLADKDPFFSNSGAAYKSAFLSDLGNYTRQFLGITGDSLPAKSLSGYVDYILYCNDKTATTNSTNRTAANASNWNSCNPVAACRIPDREWQLYRDNYLTLKQKYYQQLRTANYCNNACVVGDTLSYKLSGCPDRTQFFFEDTVACSSTSKQVILKYEGIPTKDTVIINIYYPAEYNAIANKTTQVTLIGGQTRTLICMDASIQTAALGISSVICKEVPPTTPPVYTCQDYERRENYSFTITSTGQPGHYKFILTYINNTALPLPANGWPGTAYLSQPTGLIDPFEFYFDAINPSSLSQEFPFEGEVPDVSKVTLTIDLNCPVTPTFTTTAMVAGTCDQAYRYKESRIGTISYTVPVVTTDTTELKSYASAQITAEIASNCEAQADNWILQLEPCINGNATIRNQLRTKLIELCKLGGDLTHPNGSSTTAPGKMTADGDTSFRQVIKRVLGISQFTMTCNPWLLDAPYEYRKPALSASVFISSTNAAICDILTRERNAMPQGVTFYNYLKGRYKDAMTLSEAELTMLESGCGNCRYLLAKEIQLPSFLQQGGDGCVTPAMFQQGVTALQQEMGGNLNTTDANYETVFKTYLNHRWGFTLAYDDYATFNDTITKNPSASLMLCNRPAFSAVKQDPYGCMLEVVDDAVASGHVLYNEYIEEVRKNFRKDYIAYCATNKPSATLTAPYQKYHYTLYYYDQAGNLTRTVPPEGVHLLDTSWLPQVGLARDEANASCTYTGPANNTSKDTAFKYITAALNPPGKSTLEMWINNADPNKTASQVLATTVNRKYLLNVCLSRHYVNIDIYSLVPTADGKGVEADTSWHTTADMQSVLPLKQWTHVAILKNGVSRDNMAVYVNGVLLPLSSVFVSGGCGWDISAMSGSPVYPENLSYLKQLRIYNRLLTGDEIAANADEICMSLSPVYATGLQSSLEHWGRFNTPVPDGSGSTAETTVVPIYPEHGLATSYAYQSLNGITVQNTPDAGKSRFWYDRSGRMVTSQNAEQLAPYYAGFASNRYSYTRYDEQGRITEVGEKTGATSPATVPFLSSTEVNSFLAGGTNTQITHTYYDAPFTGTSSKIPLVQENLRKRVSAVIYREAATDSLQQATYYSYDQLGNVKTLWQQIQSLDIKQVDYQYDLVSGKVNKVRYQPNQTDKFFYGYQYDAENRLIKAVSGVNALSSDGWEIENPQTDAAYQYYLHGPLARTELGNAQLVQGLDYAYTLQGWLKGVNGNYLLAGNDIGKDGLTGSFRAAIARDAYGYTLDYYKGDYKPIATGTNAFSLSWTPGQSTEPGRDLYNGNISRSTLAVKRLKEDTPVGYTYRYDQLNRLKGMRQHPLTVGATGWNATTAGTAYKEDVTYDGNGNILTYLRNGSGINGKQTAMDQLTYGYQKDASGNLLNNKLLQVKDNISSEEYISDLHNQADNNYIYDKIGNLVEDKQANITRIQWTVYGKIKLIQFSNGSSIEYRYDPSGNRVYKQHNHDGINDRTWYVRDAQGNVLTVYGNKSGGSQLYWKEQHLYGSSRLGIWNADLLSTSSAATISSRWLQKGNKQFELSNHLGNVLAVITDKAKDSIIGGVVDHYEPEMFLAQDYYPFGMLQPDRQWGLGIFKYGFNGKENDNEVKGPGNQQDYGMRVYDPRLGKFLSVDPLNAEYPWNSTYAFAENDIVRSIDVDGAEKHVRTLAYGVSNGQTVTKVISNDYKQPAGTSNIYAMLGGRPTTTEETVAQGFISANKLPAGGTFSFFVFAPELKQSNYARYEYTDIGGKQQVRYFSAEYVDFMYEHFEKEQQQAGKLLRIAGAVANLGIAGSLLKSELQAAKSGVTGGSRDLNPTRGTMNCANCTFAGDLTLKGTPATATNILLRPDKGVNYKRFFEAWGGMRDVSLHSSPESIIKAMEGMSEGATGVIMGLRTEGVGHYFNVTKQNGIIQFVDFQLGIGERAINPSNLMQNYNFDYLLFKNTTGITPIQAKW</sequence>
<protein>
    <recommendedName>
        <fullName evidence="5">LamG-like jellyroll fold domain-containing protein</fullName>
    </recommendedName>
</protein>
<dbReference type="InterPro" id="IPR013320">
    <property type="entry name" value="ConA-like_dom_sf"/>
</dbReference>
<evidence type="ECO:0000259" key="2">
    <source>
        <dbReference type="Pfam" id="PF20041"/>
    </source>
</evidence>
<evidence type="ECO:0008006" key="5">
    <source>
        <dbReference type="Google" id="ProtNLM"/>
    </source>
</evidence>
<dbReference type="InterPro" id="IPR028908">
    <property type="entry name" value="Tox-PL_dom"/>
</dbReference>
<dbReference type="InterPro" id="IPR045619">
    <property type="entry name" value="DUF6443"/>
</dbReference>
<dbReference type="Pfam" id="PF15644">
    <property type="entry name" value="Gln_amidase"/>
    <property type="match status" value="1"/>
</dbReference>
<dbReference type="GO" id="GO:0005975">
    <property type="term" value="P:carbohydrate metabolic process"/>
    <property type="evidence" value="ECO:0007669"/>
    <property type="project" value="UniProtKB-ARBA"/>
</dbReference>
<dbReference type="PANTHER" id="PTHR32305">
    <property type="match status" value="1"/>
</dbReference>
<dbReference type="NCBIfam" id="TIGR03696">
    <property type="entry name" value="Rhs_assc_core"/>
    <property type="match status" value="1"/>
</dbReference>
<organism evidence="3 4">
    <name type="scientific">Chitinophaga tropicalis</name>
    <dbReference type="NCBI Taxonomy" id="2683588"/>
    <lineage>
        <taxon>Bacteria</taxon>
        <taxon>Pseudomonadati</taxon>
        <taxon>Bacteroidota</taxon>
        <taxon>Chitinophagia</taxon>
        <taxon>Chitinophagales</taxon>
        <taxon>Chitinophagaceae</taxon>
        <taxon>Chitinophaga</taxon>
    </lineage>
</organism>
<accession>A0A7K1U0V1</accession>
<keyword evidence="4" id="KW-1185">Reference proteome</keyword>
<proteinExistence type="predicted"/>
<evidence type="ECO:0000259" key="1">
    <source>
        <dbReference type="Pfam" id="PF15644"/>
    </source>
</evidence>
<dbReference type="PANTHER" id="PTHR32305:SF15">
    <property type="entry name" value="PROTEIN RHSA-RELATED"/>
    <property type="match status" value="1"/>
</dbReference>
<dbReference type="RefSeq" id="WP_157305394.1">
    <property type="nucleotide sequence ID" value="NZ_WRXN01000002.1"/>
</dbReference>
<evidence type="ECO:0000313" key="3">
    <source>
        <dbReference type="EMBL" id="MVT07973.1"/>
    </source>
</evidence>
<comment type="caution">
    <text evidence="3">The sequence shown here is derived from an EMBL/GenBank/DDBJ whole genome shotgun (WGS) entry which is preliminary data.</text>
</comment>